<dbReference type="Proteomes" id="UP000011988">
    <property type="component" value="Unassembled WGS sequence"/>
</dbReference>
<evidence type="ECO:0000313" key="1">
    <source>
        <dbReference type="EMBL" id="EMJ93256.1"/>
    </source>
</evidence>
<evidence type="ECO:0000313" key="2">
    <source>
        <dbReference type="Proteomes" id="UP000011988"/>
    </source>
</evidence>
<organism evidence="1 2">
    <name type="scientific">Leptospira alstonii serovar Sichuan str. 79601</name>
    <dbReference type="NCBI Taxonomy" id="1218565"/>
    <lineage>
        <taxon>Bacteria</taxon>
        <taxon>Pseudomonadati</taxon>
        <taxon>Spirochaetota</taxon>
        <taxon>Spirochaetia</taxon>
        <taxon>Leptospirales</taxon>
        <taxon>Leptospiraceae</taxon>
        <taxon>Leptospira</taxon>
    </lineage>
</organism>
<comment type="caution">
    <text evidence="1">The sequence shown here is derived from an EMBL/GenBank/DDBJ whole genome shotgun (WGS) entry which is preliminary data.</text>
</comment>
<reference evidence="1 2" key="1">
    <citation type="submission" date="2013-01" db="EMBL/GenBank/DDBJ databases">
        <authorList>
            <person name="Harkins D.M."/>
            <person name="Durkin A.S."/>
            <person name="Brinkac L.M."/>
            <person name="Haft D.H."/>
            <person name="Selengut J.D."/>
            <person name="Sanka R."/>
            <person name="DePew J."/>
            <person name="Purushe J."/>
            <person name="Galloway R.L."/>
            <person name="Vinetz J.M."/>
            <person name="Sutton G.G."/>
            <person name="Nierman W.C."/>
            <person name="Fouts D.E."/>
        </authorList>
    </citation>
    <scope>NUCLEOTIDE SEQUENCE [LARGE SCALE GENOMIC DNA]</scope>
    <source>
        <strain evidence="1 2">79601</strain>
    </source>
</reference>
<dbReference type="PATRIC" id="fig|1218565.3.peg.3222"/>
<name>M6CRU2_9LEPT</name>
<protein>
    <submittedName>
        <fullName evidence="1">Uncharacterized protein</fullName>
    </submittedName>
</protein>
<gene>
    <name evidence="1" type="ORF">LEP1GSC194_1808</name>
</gene>
<dbReference type="EMBL" id="ANIK01000071">
    <property type="protein sequence ID" value="EMJ93256.1"/>
    <property type="molecule type" value="Genomic_DNA"/>
</dbReference>
<accession>M6CRU2</accession>
<dbReference type="AlphaFoldDB" id="M6CRU2"/>
<proteinExistence type="predicted"/>
<sequence>MSCIGLDSISAGTISDLPHAFSKTDRTCIQNEIDPNH</sequence>